<dbReference type="SUPFAM" id="SSF55073">
    <property type="entry name" value="Nucleotide cyclase"/>
    <property type="match status" value="1"/>
</dbReference>
<dbReference type="InterPro" id="IPR000160">
    <property type="entry name" value="GGDEF_dom"/>
</dbReference>
<feature type="domain" description="CHASE" evidence="6">
    <location>
        <begin position="110"/>
        <end position="195"/>
    </location>
</feature>
<dbReference type="GO" id="GO:0052621">
    <property type="term" value="F:diguanylate cyclase activity"/>
    <property type="evidence" value="ECO:0007669"/>
    <property type="project" value="TreeGrafter"/>
</dbReference>
<gene>
    <name evidence="8" type="ORF">FYJ61_04675</name>
</gene>
<dbReference type="Gene3D" id="3.30.450.350">
    <property type="entry name" value="CHASE domain"/>
    <property type="match status" value="1"/>
</dbReference>
<dbReference type="GO" id="GO:0007165">
    <property type="term" value="P:signal transduction"/>
    <property type="evidence" value="ECO:0007669"/>
    <property type="project" value="UniProtKB-ARBA"/>
</dbReference>
<dbReference type="InterPro" id="IPR050469">
    <property type="entry name" value="Diguanylate_Cyclase"/>
</dbReference>
<evidence type="ECO:0000313" key="8">
    <source>
        <dbReference type="EMBL" id="MST79775.1"/>
    </source>
</evidence>
<dbReference type="CDD" id="cd01949">
    <property type="entry name" value="GGDEF"/>
    <property type="match status" value="1"/>
</dbReference>
<organism evidence="8 9">
    <name type="scientific">Lactobacillus equicursoris</name>
    <dbReference type="NCBI Taxonomy" id="420645"/>
    <lineage>
        <taxon>Bacteria</taxon>
        <taxon>Bacillati</taxon>
        <taxon>Bacillota</taxon>
        <taxon>Bacilli</taxon>
        <taxon>Lactobacillales</taxon>
        <taxon>Lactobacillaceae</taxon>
        <taxon>Lactobacillus</taxon>
    </lineage>
</organism>
<evidence type="ECO:0000259" key="7">
    <source>
        <dbReference type="PROSITE" id="PS50887"/>
    </source>
</evidence>
<dbReference type="SMART" id="SM01079">
    <property type="entry name" value="CHASE"/>
    <property type="match status" value="1"/>
</dbReference>
<dbReference type="GO" id="GO:0005886">
    <property type="term" value="C:plasma membrane"/>
    <property type="evidence" value="ECO:0007669"/>
    <property type="project" value="TreeGrafter"/>
</dbReference>
<dbReference type="PANTHER" id="PTHR45138:SF24">
    <property type="entry name" value="DIGUANYLATE CYCLASE DGCC-RELATED"/>
    <property type="match status" value="1"/>
</dbReference>
<dbReference type="InterPro" id="IPR043128">
    <property type="entry name" value="Rev_trsase/Diguanyl_cyclase"/>
</dbReference>
<name>A0A844FNF5_9LACO</name>
<dbReference type="PANTHER" id="PTHR45138">
    <property type="entry name" value="REGULATORY COMPONENTS OF SENSORY TRANSDUCTION SYSTEM"/>
    <property type="match status" value="1"/>
</dbReference>
<dbReference type="Proteomes" id="UP000452141">
    <property type="component" value="Unassembled WGS sequence"/>
</dbReference>
<feature type="transmembrane region" description="Helical" evidence="5">
    <location>
        <begin position="257"/>
        <end position="276"/>
    </location>
</feature>
<dbReference type="InterPro" id="IPR029787">
    <property type="entry name" value="Nucleotide_cyclase"/>
</dbReference>
<comment type="subcellular location">
    <subcellularLocation>
        <location evidence="1">Membrane</location>
    </subcellularLocation>
</comment>
<dbReference type="EMBL" id="VUMW01000009">
    <property type="protein sequence ID" value="MST79775.1"/>
    <property type="molecule type" value="Genomic_DNA"/>
</dbReference>
<keyword evidence="3 5" id="KW-1133">Transmembrane helix</keyword>
<protein>
    <submittedName>
        <fullName evidence="8">Diguanylate cyclase</fullName>
    </submittedName>
</protein>
<keyword evidence="4 5" id="KW-0472">Membrane</keyword>
<dbReference type="GO" id="GO:1902201">
    <property type="term" value="P:negative regulation of bacterial-type flagellum-dependent cell motility"/>
    <property type="evidence" value="ECO:0007669"/>
    <property type="project" value="TreeGrafter"/>
</dbReference>
<dbReference type="RefSeq" id="WP_154486764.1">
    <property type="nucleotide sequence ID" value="NZ_VUMW01000009.1"/>
</dbReference>
<feature type="domain" description="GGDEF" evidence="7">
    <location>
        <begin position="315"/>
        <end position="445"/>
    </location>
</feature>
<dbReference type="Gene3D" id="3.30.450.20">
    <property type="entry name" value="PAS domain"/>
    <property type="match status" value="1"/>
</dbReference>
<dbReference type="SMART" id="SM00267">
    <property type="entry name" value="GGDEF"/>
    <property type="match status" value="1"/>
</dbReference>
<accession>A0A844FNF5</accession>
<reference evidence="8 9" key="1">
    <citation type="submission" date="2019-08" db="EMBL/GenBank/DDBJ databases">
        <title>In-depth cultivation of the pig gut microbiome towards novel bacterial diversity and tailored functional studies.</title>
        <authorList>
            <person name="Wylensek D."/>
            <person name="Hitch T.C.A."/>
            <person name="Clavel T."/>
        </authorList>
    </citation>
    <scope>NUCLEOTIDE SEQUENCE [LARGE SCALE GENOMIC DNA]</scope>
    <source>
        <strain evidence="8 9">WCA-470BD-2E</strain>
    </source>
</reference>
<proteinExistence type="predicted"/>
<dbReference type="NCBIfam" id="TIGR00254">
    <property type="entry name" value="GGDEF"/>
    <property type="match status" value="1"/>
</dbReference>
<evidence type="ECO:0000256" key="2">
    <source>
        <dbReference type="ARBA" id="ARBA00022692"/>
    </source>
</evidence>
<sequence length="577" mass="64609">MFKLYKKANRNDYGLIIAAVLLLLIFNLSFLYYVQNKQRDIERHHAQSLANNFSRILNEEMKNSLSLTTTLKEVVLSHDGKVTNFNETSADLLKISSAVRALQLAPAGKVTYIYPLKGNEAGKIDLLKDPVRAPLAKYAISHKTTVIQGPTTLKQGGKGLIIRTPIFIKKKFWGFSIAIIKVPQIFTSTDKNLRSAGYNYLIEKQTSPTNKKYVTVMKQGSTANDPLTLTFKTDGQATWRLSLSPEAGWNYMRGNLVIGYILIFDLVILYLVIWAVSRLIANRVLKEEASLDPLTQALNRQGFDLALSDLGQKGQQTTVIMLDIDDFKSINDVFGHQAGDMVLVELTKNLQDNFGARAIIGRNGGDEFVVAMPGQMSDCRQIIEKMSKLKQKVTLDGQEIPFSISMGYSEFPGQATNYEEALKYADAALYEVKIAGKDSFASYSSSISKHQHHNQLGLGLRALAAGDPTPLMVIQVKSMEAIYVNKSLLDLFGCELSSDFYDHYDSSLLNLLAPDDRERVKKEFTDFIAEAEDEERFHSDGHILTVDARVIPVYCDVKYSINQRYGPLIFMGFNLML</sequence>
<evidence type="ECO:0000256" key="5">
    <source>
        <dbReference type="SAM" id="Phobius"/>
    </source>
</evidence>
<evidence type="ECO:0000259" key="6">
    <source>
        <dbReference type="PROSITE" id="PS50839"/>
    </source>
</evidence>
<dbReference type="PROSITE" id="PS50839">
    <property type="entry name" value="CHASE"/>
    <property type="match status" value="1"/>
</dbReference>
<dbReference type="AlphaFoldDB" id="A0A844FNF5"/>
<keyword evidence="2 5" id="KW-0812">Transmembrane</keyword>
<dbReference type="Gene3D" id="3.30.70.270">
    <property type="match status" value="1"/>
</dbReference>
<dbReference type="PROSITE" id="PS50887">
    <property type="entry name" value="GGDEF"/>
    <property type="match status" value="1"/>
</dbReference>
<comment type="caution">
    <text evidence="8">The sequence shown here is derived from an EMBL/GenBank/DDBJ whole genome shotgun (WGS) entry which is preliminary data.</text>
</comment>
<dbReference type="GO" id="GO:0043709">
    <property type="term" value="P:cell adhesion involved in single-species biofilm formation"/>
    <property type="evidence" value="ECO:0007669"/>
    <property type="project" value="TreeGrafter"/>
</dbReference>
<evidence type="ECO:0000256" key="3">
    <source>
        <dbReference type="ARBA" id="ARBA00022989"/>
    </source>
</evidence>
<dbReference type="Pfam" id="PF00990">
    <property type="entry name" value="GGDEF"/>
    <property type="match status" value="1"/>
</dbReference>
<evidence type="ECO:0000256" key="4">
    <source>
        <dbReference type="ARBA" id="ARBA00023136"/>
    </source>
</evidence>
<evidence type="ECO:0000256" key="1">
    <source>
        <dbReference type="ARBA" id="ARBA00004370"/>
    </source>
</evidence>
<dbReference type="InterPro" id="IPR006189">
    <property type="entry name" value="CHASE_dom"/>
</dbReference>
<feature type="transmembrane region" description="Helical" evidence="5">
    <location>
        <begin position="13"/>
        <end position="34"/>
    </location>
</feature>
<dbReference type="InterPro" id="IPR042240">
    <property type="entry name" value="CHASE_sf"/>
</dbReference>
<evidence type="ECO:0000313" key="9">
    <source>
        <dbReference type="Proteomes" id="UP000452141"/>
    </source>
</evidence>
<dbReference type="Pfam" id="PF03924">
    <property type="entry name" value="CHASE"/>
    <property type="match status" value="1"/>
</dbReference>